<protein>
    <submittedName>
        <fullName evidence="1">Uncharacterized protein</fullName>
    </submittedName>
</protein>
<reference evidence="1 2" key="1">
    <citation type="submission" date="2019-03" db="EMBL/GenBank/DDBJ databases">
        <authorList>
            <person name="Jensen L."/>
            <person name="Storgaard J."/>
            <person name="Sulaj E."/>
            <person name="Schramm A."/>
            <person name="Marshall I.P.G."/>
        </authorList>
    </citation>
    <scope>NUCLEOTIDE SEQUENCE [LARGE SCALE GENOMIC DNA]</scope>
    <source>
        <strain evidence="1 2">2017H2G3</strain>
    </source>
</reference>
<accession>A0A4R1AS04</accession>
<proteinExistence type="predicted"/>
<evidence type="ECO:0000313" key="1">
    <source>
        <dbReference type="EMBL" id="TCI99586.1"/>
    </source>
</evidence>
<name>A0A4R1AS04_9BACI</name>
<sequence>MEKYQKATIILLPRSNKAKCPIYKHEDKFYIKANKPNTTAYQPFFYDGEEYTEVYQTIDGYWHKS</sequence>
<comment type="caution">
    <text evidence="1">The sequence shown here is derived from an EMBL/GenBank/DDBJ whole genome shotgun (WGS) entry which is preliminary data.</text>
</comment>
<dbReference type="EMBL" id="SJTH01000155">
    <property type="protein sequence ID" value="TCI99586.1"/>
    <property type="molecule type" value="Genomic_DNA"/>
</dbReference>
<dbReference type="RefSeq" id="WP_131239788.1">
    <property type="nucleotide sequence ID" value="NZ_SJTH01000155.1"/>
</dbReference>
<organism evidence="1 2">
    <name type="scientific">Cytobacillus praedii</name>
    <dbReference type="NCBI Taxonomy" id="1742358"/>
    <lineage>
        <taxon>Bacteria</taxon>
        <taxon>Bacillati</taxon>
        <taxon>Bacillota</taxon>
        <taxon>Bacilli</taxon>
        <taxon>Bacillales</taxon>
        <taxon>Bacillaceae</taxon>
        <taxon>Cytobacillus</taxon>
    </lineage>
</organism>
<gene>
    <name evidence="1" type="ORF">E0Y62_27270</name>
</gene>
<evidence type="ECO:0000313" key="2">
    <source>
        <dbReference type="Proteomes" id="UP000293846"/>
    </source>
</evidence>
<keyword evidence="2" id="KW-1185">Reference proteome</keyword>
<dbReference type="Proteomes" id="UP000293846">
    <property type="component" value="Unassembled WGS sequence"/>
</dbReference>
<dbReference type="AlphaFoldDB" id="A0A4R1AS04"/>